<dbReference type="GO" id="GO:0003676">
    <property type="term" value="F:nucleic acid binding"/>
    <property type="evidence" value="ECO:0007669"/>
    <property type="project" value="InterPro"/>
</dbReference>
<dbReference type="Pfam" id="PF01223">
    <property type="entry name" value="Endonuclease_NS"/>
    <property type="match status" value="1"/>
</dbReference>
<evidence type="ECO:0000256" key="3">
    <source>
        <dbReference type="PIRSR" id="PIRSR640255-2"/>
    </source>
</evidence>
<reference evidence="6" key="1">
    <citation type="submission" date="2023-01" db="EMBL/GenBank/DDBJ databases">
        <title>Genome assembly of the deep-sea coral Lophelia pertusa.</title>
        <authorList>
            <person name="Herrera S."/>
            <person name="Cordes E."/>
        </authorList>
    </citation>
    <scope>NUCLEOTIDE SEQUENCE</scope>
    <source>
        <strain evidence="6">USNM1676648</strain>
        <tissue evidence="6">Polyp</tissue>
    </source>
</reference>
<dbReference type="PANTHER" id="PTHR13966">
    <property type="entry name" value="ENDONUCLEASE RELATED"/>
    <property type="match status" value="1"/>
</dbReference>
<comment type="caution">
    <text evidence="6">The sequence shown here is derived from an EMBL/GenBank/DDBJ whole genome shotgun (WGS) entry which is preliminary data.</text>
</comment>
<feature type="chain" id="PRO_5040947301" description="DNA/RNA non-specific endonuclease/pyrophosphatase/phosphodiesterase domain-containing protein" evidence="4">
    <location>
        <begin position="22"/>
        <end position="201"/>
    </location>
</feature>
<dbReference type="GO" id="GO:0005743">
    <property type="term" value="C:mitochondrial inner membrane"/>
    <property type="evidence" value="ECO:0007669"/>
    <property type="project" value="TreeGrafter"/>
</dbReference>
<evidence type="ECO:0000256" key="2">
    <source>
        <dbReference type="PIRSR" id="PIRSR640255-1"/>
    </source>
</evidence>
<keyword evidence="7" id="KW-1185">Reference proteome</keyword>
<dbReference type="GO" id="GO:0046872">
    <property type="term" value="F:metal ion binding"/>
    <property type="evidence" value="ECO:0007669"/>
    <property type="project" value="UniProtKB-KW"/>
</dbReference>
<keyword evidence="4" id="KW-0732">Signal</keyword>
<dbReference type="Proteomes" id="UP001163046">
    <property type="component" value="Unassembled WGS sequence"/>
</dbReference>
<evidence type="ECO:0000313" key="6">
    <source>
        <dbReference type="EMBL" id="KAJ7374445.1"/>
    </source>
</evidence>
<dbReference type="InterPro" id="IPR044929">
    <property type="entry name" value="DNA/RNA_non-sp_Endonuclease_sf"/>
</dbReference>
<dbReference type="InterPro" id="IPR001604">
    <property type="entry name" value="Endo_G_ENPP1-like_dom"/>
</dbReference>
<dbReference type="AlphaFoldDB" id="A0A9X0CSX4"/>
<dbReference type="OrthoDB" id="5945347at2759"/>
<comment type="similarity">
    <text evidence="1">Belongs to the DNA/RNA non-specific endonuclease family.</text>
</comment>
<gene>
    <name evidence="6" type="ORF">OS493_007551</name>
</gene>
<organism evidence="6 7">
    <name type="scientific">Desmophyllum pertusum</name>
    <dbReference type="NCBI Taxonomy" id="174260"/>
    <lineage>
        <taxon>Eukaryota</taxon>
        <taxon>Metazoa</taxon>
        <taxon>Cnidaria</taxon>
        <taxon>Anthozoa</taxon>
        <taxon>Hexacorallia</taxon>
        <taxon>Scleractinia</taxon>
        <taxon>Caryophylliina</taxon>
        <taxon>Caryophylliidae</taxon>
        <taxon>Desmophyllum</taxon>
    </lineage>
</organism>
<evidence type="ECO:0000313" key="7">
    <source>
        <dbReference type="Proteomes" id="UP001163046"/>
    </source>
</evidence>
<dbReference type="InterPro" id="IPR040255">
    <property type="entry name" value="Non-specific_endonuclease"/>
</dbReference>
<dbReference type="EMBL" id="MU826828">
    <property type="protein sequence ID" value="KAJ7374445.1"/>
    <property type="molecule type" value="Genomic_DNA"/>
</dbReference>
<feature type="binding site" evidence="3">
    <location>
        <position position="191"/>
    </location>
    <ligand>
        <name>Mg(2+)</name>
        <dbReference type="ChEBI" id="CHEBI:18420"/>
        <note>catalytic</note>
    </ligand>
</feature>
<feature type="signal peptide" evidence="4">
    <location>
        <begin position="1"/>
        <end position="21"/>
    </location>
</feature>
<dbReference type="GO" id="GO:0004521">
    <property type="term" value="F:RNA endonuclease activity"/>
    <property type="evidence" value="ECO:0007669"/>
    <property type="project" value="TreeGrafter"/>
</dbReference>
<dbReference type="GO" id="GO:0000014">
    <property type="term" value="F:single-stranded DNA endodeoxyribonuclease activity"/>
    <property type="evidence" value="ECO:0007669"/>
    <property type="project" value="TreeGrafter"/>
</dbReference>
<keyword evidence="3" id="KW-0479">Metal-binding</keyword>
<feature type="active site" description="Proton acceptor" evidence="2">
    <location>
        <position position="161"/>
    </location>
</feature>
<protein>
    <recommendedName>
        <fullName evidence="5">DNA/RNA non-specific endonuclease/pyrophosphatase/phosphodiesterase domain-containing protein</fullName>
    </recommendedName>
</protein>
<feature type="domain" description="DNA/RNA non-specific endonuclease/pyrophosphatase/phosphodiesterase" evidence="5">
    <location>
        <begin position="90"/>
        <end position="200"/>
    </location>
</feature>
<dbReference type="InterPro" id="IPR044925">
    <property type="entry name" value="His-Me_finger_sf"/>
</dbReference>
<dbReference type="SUPFAM" id="SSF54060">
    <property type="entry name" value="His-Me finger endonucleases"/>
    <property type="match status" value="1"/>
</dbReference>
<evidence type="ECO:0000256" key="4">
    <source>
        <dbReference type="SAM" id="SignalP"/>
    </source>
</evidence>
<evidence type="ECO:0000256" key="1">
    <source>
        <dbReference type="ARBA" id="ARBA00010052"/>
    </source>
</evidence>
<accession>A0A9X0CSX4</accession>
<sequence length="201" mass="22842">MKTKQSLVVLVLFVILQRSDQRVTSELTETARQKRMVAANTHNAFSNDINRCLFSSWSRYNKRNNPNYILPELVTCKGIGLCYGANPRIAQYAACYNQKTLIPEFTGHIVQPNIGGQGRDGDWKSDTGIAPVATDQDYRAQQLGLYANYNQQKQQFFARGHLTPNADFNTDAEREYTMITTNIAPQWQLFNAGNWANLEKL</sequence>
<name>A0A9X0CSX4_9CNID</name>
<proteinExistence type="inferred from homology"/>
<dbReference type="GO" id="GO:0005634">
    <property type="term" value="C:nucleus"/>
    <property type="evidence" value="ECO:0007669"/>
    <property type="project" value="TreeGrafter"/>
</dbReference>
<dbReference type="Gene3D" id="3.40.570.10">
    <property type="entry name" value="Extracellular Endonuclease, subunit A"/>
    <property type="match status" value="1"/>
</dbReference>
<dbReference type="GO" id="GO:0006309">
    <property type="term" value="P:apoptotic DNA fragmentation"/>
    <property type="evidence" value="ECO:0007669"/>
    <property type="project" value="TreeGrafter"/>
</dbReference>
<evidence type="ECO:0000259" key="5">
    <source>
        <dbReference type="Pfam" id="PF01223"/>
    </source>
</evidence>
<dbReference type="PANTHER" id="PTHR13966:SF19">
    <property type="entry name" value="NUCLEASE EXOG, MITOCHONDRIAL"/>
    <property type="match status" value="1"/>
</dbReference>